<accession>A0AAV1E7F2</accession>
<evidence type="ECO:0000313" key="1">
    <source>
        <dbReference type="EMBL" id="CAI9115424.1"/>
    </source>
</evidence>
<proteinExistence type="predicted"/>
<dbReference type="AlphaFoldDB" id="A0AAV1E7F2"/>
<name>A0AAV1E7F2_OLDCO</name>
<dbReference type="Proteomes" id="UP001161247">
    <property type="component" value="Chromosome 8"/>
</dbReference>
<reference evidence="1" key="1">
    <citation type="submission" date="2023-03" db="EMBL/GenBank/DDBJ databases">
        <authorList>
            <person name="Julca I."/>
        </authorList>
    </citation>
    <scope>NUCLEOTIDE SEQUENCE</scope>
</reference>
<gene>
    <name evidence="1" type="ORF">OLC1_LOCUS21959</name>
</gene>
<sequence>MSDTHSALSTLVTDSALIVSERKSAKVILVTNLVPNEANSENIYLALVAEETRCFAPSVSESVTSALRTHQMVASSDQMASPTHETLLTVAETDGNVSLVANHVDLVLMMTAVPYPVFAPSANDLLLPLM</sequence>
<protein>
    <submittedName>
        <fullName evidence="1">OLC1v1016324C1</fullName>
    </submittedName>
</protein>
<organism evidence="1 2">
    <name type="scientific">Oldenlandia corymbosa var. corymbosa</name>
    <dbReference type="NCBI Taxonomy" id="529605"/>
    <lineage>
        <taxon>Eukaryota</taxon>
        <taxon>Viridiplantae</taxon>
        <taxon>Streptophyta</taxon>
        <taxon>Embryophyta</taxon>
        <taxon>Tracheophyta</taxon>
        <taxon>Spermatophyta</taxon>
        <taxon>Magnoliopsida</taxon>
        <taxon>eudicotyledons</taxon>
        <taxon>Gunneridae</taxon>
        <taxon>Pentapetalae</taxon>
        <taxon>asterids</taxon>
        <taxon>lamiids</taxon>
        <taxon>Gentianales</taxon>
        <taxon>Rubiaceae</taxon>
        <taxon>Rubioideae</taxon>
        <taxon>Spermacoceae</taxon>
        <taxon>Hedyotis-Oldenlandia complex</taxon>
        <taxon>Oldenlandia</taxon>
    </lineage>
</organism>
<dbReference type="EMBL" id="OX459125">
    <property type="protein sequence ID" value="CAI9115424.1"/>
    <property type="molecule type" value="Genomic_DNA"/>
</dbReference>
<evidence type="ECO:0000313" key="2">
    <source>
        <dbReference type="Proteomes" id="UP001161247"/>
    </source>
</evidence>
<keyword evidence="2" id="KW-1185">Reference proteome</keyword>